<reference evidence="2" key="1">
    <citation type="journal article" date="2012" name="Science">
        <title>Fermentation, hydrogen, and sulfur metabolism in multiple uncultivated bacterial phyla.</title>
        <authorList>
            <person name="Wrighton K.C."/>
            <person name="Thomas B.C."/>
            <person name="Sharon I."/>
            <person name="Miller C.S."/>
            <person name="Castelle C.J."/>
            <person name="VerBerkmoes N.C."/>
            <person name="Wilkins M.J."/>
            <person name="Hettich R.L."/>
            <person name="Lipton M.S."/>
            <person name="Williams K.H."/>
            <person name="Long P.E."/>
            <person name="Banfield J.F."/>
        </authorList>
    </citation>
    <scope>NUCLEOTIDE SEQUENCE [LARGE SCALE GENOMIC DNA]</scope>
</reference>
<dbReference type="PROSITE" id="PS51257">
    <property type="entry name" value="PROKAR_LIPOPROTEIN"/>
    <property type="match status" value="1"/>
</dbReference>
<dbReference type="Gene3D" id="2.60.40.420">
    <property type="entry name" value="Cupredoxins - blue copper proteins"/>
    <property type="match status" value="1"/>
</dbReference>
<feature type="chain" id="PRO_5017239326" evidence="1">
    <location>
        <begin position="25"/>
        <end position="198"/>
    </location>
</feature>
<evidence type="ECO:0000256" key="1">
    <source>
        <dbReference type="SAM" id="SignalP"/>
    </source>
</evidence>
<protein>
    <submittedName>
        <fullName evidence="2">Uncharacterized protein</fullName>
    </submittedName>
</protein>
<accession>K2G476</accession>
<proteinExistence type="predicted"/>
<dbReference type="EMBL" id="AMFJ01000228">
    <property type="protein sequence ID" value="EKE29107.1"/>
    <property type="molecule type" value="Genomic_DNA"/>
</dbReference>
<evidence type="ECO:0000313" key="2">
    <source>
        <dbReference type="EMBL" id="EKE29107.1"/>
    </source>
</evidence>
<dbReference type="AlphaFoldDB" id="K2G476"/>
<name>K2G476_9BACT</name>
<comment type="caution">
    <text evidence="2">The sequence shown here is derived from an EMBL/GenBank/DDBJ whole genome shotgun (WGS) entry which is preliminary data.</text>
</comment>
<sequence>MKKSLFLPLAAASVFLLYSCTWQTPPNGEPASTWSLYETWSIITTWSEANWVLNTTWSSDATWWLLGTWVSSGTWNASWTGQPGTWAQNVNPNSKTYTIKITSAWFDPFKLTIKAWDKVEFVNADSAPHWPASGPHPLHTAYPGSWIEKCWTPEEPNIFDACRALAQNEIYSFVFNQKWSWWFHDHWNRELTWTIIVE</sequence>
<dbReference type="InterPro" id="IPR008972">
    <property type="entry name" value="Cupredoxin"/>
</dbReference>
<dbReference type="SUPFAM" id="SSF49503">
    <property type="entry name" value="Cupredoxins"/>
    <property type="match status" value="1"/>
</dbReference>
<feature type="signal peptide" evidence="1">
    <location>
        <begin position="1"/>
        <end position="24"/>
    </location>
</feature>
<organism evidence="2">
    <name type="scientific">uncultured bacterium</name>
    <name type="common">gcode 4</name>
    <dbReference type="NCBI Taxonomy" id="1234023"/>
    <lineage>
        <taxon>Bacteria</taxon>
        <taxon>environmental samples</taxon>
    </lineage>
</organism>
<keyword evidence="1" id="KW-0732">Signal</keyword>
<gene>
    <name evidence="2" type="ORF">ACD_2C00228G0005</name>
</gene>